<gene>
    <name evidence="2" type="ORF">PCASD_17149</name>
</gene>
<protein>
    <submittedName>
        <fullName evidence="2">Uncharacterized protein</fullName>
    </submittedName>
</protein>
<reference evidence="2 3" key="1">
    <citation type="submission" date="2017-11" db="EMBL/GenBank/DDBJ databases">
        <title>De novo assembly and phasing of dikaryotic genomes from two isolates of Puccinia coronata f. sp. avenae, the causal agent of oat crown rust.</title>
        <authorList>
            <person name="Miller M.E."/>
            <person name="Zhang Y."/>
            <person name="Omidvar V."/>
            <person name="Sperschneider J."/>
            <person name="Schwessinger B."/>
            <person name="Raley C."/>
            <person name="Palmer J.M."/>
            <person name="Garnica D."/>
            <person name="Upadhyaya N."/>
            <person name="Rathjen J."/>
            <person name="Taylor J.M."/>
            <person name="Park R.F."/>
            <person name="Dodds P.N."/>
            <person name="Hirsch C.D."/>
            <person name="Kianian S.F."/>
            <person name="Figueroa M."/>
        </authorList>
    </citation>
    <scope>NUCLEOTIDE SEQUENCE [LARGE SCALE GENOMIC DNA]</scope>
    <source>
        <strain evidence="2">12SD80</strain>
    </source>
</reference>
<proteinExistence type="predicted"/>
<comment type="caution">
    <text evidence="2">The sequence shown here is derived from an EMBL/GenBank/DDBJ whole genome shotgun (WGS) entry which is preliminary data.</text>
</comment>
<feature type="compositionally biased region" description="Basic and acidic residues" evidence="1">
    <location>
        <begin position="28"/>
        <end position="47"/>
    </location>
</feature>
<dbReference type="EMBL" id="PGCI01000879">
    <property type="protein sequence ID" value="PLW12611.1"/>
    <property type="molecule type" value="Genomic_DNA"/>
</dbReference>
<feature type="compositionally biased region" description="Polar residues" evidence="1">
    <location>
        <begin position="50"/>
        <end position="60"/>
    </location>
</feature>
<feature type="region of interest" description="Disordered" evidence="1">
    <location>
        <begin position="1"/>
        <end position="77"/>
    </location>
</feature>
<accession>A0A2N5SH92</accession>
<sequence length="270" mass="30963">MGIESGVSRSPATLHLDLHPLESATSHLKNDQPDRGLIKGKRPRDEMVPESSSEPSTKASCQRLEMTGSPMKASKIADATEASTRYKQTLQDLENWKADLLQSRLTRQEKSKIIKELEVSYKGARNFYEITISELRGKDYRHQSDRITAGDVIELIFENVKPKWLDLIVQIMQFLPKEARKVKIKTVERGYNLVITLLIDMIQLGMIYEDQLSHFLNNNKNVQPILSHVLMRLNKYGQNYYSDYPAIGAKKFMHDSHCKTLAEAQILRCE</sequence>
<organism evidence="2 3">
    <name type="scientific">Puccinia coronata f. sp. avenae</name>
    <dbReference type="NCBI Taxonomy" id="200324"/>
    <lineage>
        <taxon>Eukaryota</taxon>
        <taxon>Fungi</taxon>
        <taxon>Dikarya</taxon>
        <taxon>Basidiomycota</taxon>
        <taxon>Pucciniomycotina</taxon>
        <taxon>Pucciniomycetes</taxon>
        <taxon>Pucciniales</taxon>
        <taxon>Pucciniaceae</taxon>
        <taxon>Puccinia</taxon>
    </lineage>
</organism>
<evidence type="ECO:0000256" key="1">
    <source>
        <dbReference type="SAM" id="MobiDB-lite"/>
    </source>
</evidence>
<dbReference type="AlphaFoldDB" id="A0A2N5SH92"/>
<evidence type="ECO:0000313" key="2">
    <source>
        <dbReference type="EMBL" id="PLW12611.1"/>
    </source>
</evidence>
<name>A0A2N5SH92_9BASI</name>
<dbReference type="Proteomes" id="UP000235392">
    <property type="component" value="Unassembled WGS sequence"/>
</dbReference>
<evidence type="ECO:0000313" key="3">
    <source>
        <dbReference type="Proteomes" id="UP000235392"/>
    </source>
</evidence>